<dbReference type="AlphaFoldDB" id="A0A0A9CKD2"/>
<protein>
    <submittedName>
        <fullName evidence="2">Uncharacterized protein</fullName>
    </submittedName>
</protein>
<evidence type="ECO:0000313" key="2">
    <source>
        <dbReference type="EMBL" id="JAD71977.1"/>
    </source>
</evidence>
<evidence type="ECO:0000256" key="1">
    <source>
        <dbReference type="SAM" id="MobiDB-lite"/>
    </source>
</evidence>
<dbReference type="EMBL" id="GBRH01225918">
    <property type="protein sequence ID" value="JAD71977.1"/>
    <property type="molecule type" value="Transcribed_RNA"/>
</dbReference>
<name>A0A0A9CKD2_ARUDO</name>
<organism evidence="2">
    <name type="scientific">Arundo donax</name>
    <name type="common">Giant reed</name>
    <name type="synonym">Donax arundinaceus</name>
    <dbReference type="NCBI Taxonomy" id="35708"/>
    <lineage>
        <taxon>Eukaryota</taxon>
        <taxon>Viridiplantae</taxon>
        <taxon>Streptophyta</taxon>
        <taxon>Embryophyta</taxon>
        <taxon>Tracheophyta</taxon>
        <taxon>Spermatophyta</taxon>
        <taxon>Magnoliopsida</taxon>
        <taxon>Liliopsida</taxon>
        <taxon>Poales</taxon>
        <taxon>Poaceae</taxon>
        <taxon>PACMAD clade</taxon>
        <taxon>Arundinoideae</taxon>
        <taxon>Arundineae</taxon>
        <taxon>Arundo</taxon>
    </lineage>
</organism>
<feature type="compositionally biased region" description="Basic residues" evidence="1">
    <location>
        <begin position="31"/>
        <end position="41"/>
    </location>
</feature>
<reference evidence="2" key="2">
    <citation type="journal article" date="2015" name="Data Brief">
        <title>Shoot transcriptome of the giant reed, Arundo donax.</title>
        <authorList>
            <person name="Barrero R.A."/>
            <person name="Guerrero F.D."/>
            <person name="Moolhuijzen P."/>
            <person name="Goolsby J.A."/>
            <person name="Tidwell J."/>
            <person name="Bellgard S.E."/>
            <person name="Bellgard M.I."/>
        </authorList>
    </citation>
    <scope>NUCLEOTIDE SEQUENCE</scope>
    <source>
        <tissue evidence="2">Shoot tissue taken approximately 20 cm above the soil surface</tissue>
    </source>
</reference>
<feature type="region of interest" description="Disordered" evidence="1">
    <location>
        <begin position="24"/>
        <end position="45"/>
    </location>
</feature>
<sequence>MSFFFETEYWFPLLKGYRGVAGQHSLNTNRSHSRPKHHTSRIQRGTFSSFCVPHMQERS</sequence>
<accession>A0A0A9CKD2</accession>
<reference evidence="2" key="1">
    <citation type="submission" date="2014-09" db="EMBL/GenBank/DDBJ databases">
        <authorList>
            <person name="Magalhaes I.L.F."/>
            <person name="Oliveira U."/>
            <person name="Santos F.R."/>
            <person name="Vidigal T.H.D.A."/>
            <person name="Brescovit A.D."/>
            <person name="Santos A.J."/>
        </authorList>
    </citation>
    <scope>NUCLEOTIDE SEQUENCE</scope>
    <source>
        <tissue evidence="2">Shoot tissue taken approximately 20 cm above the soil surface</tissue>
    </source>
</reference>
<proteinExistence type="predicted"/>